<dbReference type="PROSITE" id="PS50943">
    <property type="entry name" value="HTH_CROC1"/>
    <property type="match status" value="1"/>
</dbReference>
<dbReference type="AlphaFoldDB" id="A0A1I0VMV0"/>
<dbReference type="SUPFAM" id="SSF47413">
    <property type="entry name" value="lambda repressor-like DNA-binding domains"/>
    <property type="match status" value="1"/>
</dbReference>
<dbReference type="Proteomes" id="UP000243799">
    <property type="component" value="Unassembled WGS sequence"/>
</dbReference>
<dbReference type="Gene3D" id="1.10.260.40">
    <property type="entry name" value="lambda repressor-like DNA-binding domains"/>
    <property type="match status" value="1"/>
</dbReference>
<dbReference type="InterPro" id="IPR001387">
    <property type="entry name" value="Cro/C1-type_HTH"/>
</dbReference>
<gene>
    <name evidence="2" type="ORF">SAMN05216266_101369</name>
</gene>
<dbReference type="InterPro" id="IPR010982">
    <property type="entry name" value="Lambda_DNA-bd_dom_sf"/>
</dbReference>
<proteinExistence type="predicted"/>
<dbReference type="GO" id="GO:0003677">
    <property type="term" value="F:DNA binding"/>
    <property type="evidence" value="ECO:0007669"/>
    <property type="project" value="InterPro"/>
</dbReference>
<organism evidence="2 3">
    <name type="scientific">Amycolatopsis marina</name>
    <dbReference type="NCBI Taxonomy" id="490629"/>
    <lineage>
        <taxon>Bacteria</taxon>
        <taxon>Bacillati</taxon>
        <taxon>Actinomycetota</taxon>
        <taxon>Actinomycetes</taxon>
        <taxon>Pseudonocardiales</taxon>
        <taxon>Pseudonocardiaceae</taxon>
        <taxon>Amycolatopsis</taxon>
    </lineage>
</organism>
<dbReference type="SMART" id="SM00530">
    <property type="entry name" value="HTH_XRE"/>
    <property type="match status" value="1"/>
</dbReference>
<dbReference type="STRING" id="490629.SAMN05216266_101369"/>
<evidence type="ECO:0000313" key="3">
    <source>
        <dbReference type="Proteomes" id="UP000243799"/>
    </source>
</evidence>
<dbReference type="Pfam" id="PF13560">
    <property type="entry name" value="HTH_31"/>
    <property type="match status" value="1"/>
</dbReference>
<evidence type="ECO:0000259" key="1">
    <source>
        <dbReference type="PROSITE" id="PS50943"/>
    </source>
</evidence>
<feature type="domain" description="HTH cro/C1-type" evidence="1">
    <location>
        <begin position="18"/>
        <end position="73"/>
    </location>
</feature>
<dbReference type="Pfam" id="PF19054">
    <property type="entry name" value="DUF5753"/>
    <property type="match status" value="1"/>
</dbReference>
<dbReference type="EMBL" id="FOKG01000001">
    <property type="protein sequence ID" value="SFA77819.1"/>
    <property type="molecule type" value="Genomic_DNA"/>
</dbReference>
<dbReference type="InterPro" id="IPR043917">
    <property type="entry name" value="DUF5753"/>
</dbReference>
<accession>A0A1I0VMV0</accession>
<protein>
    <submittedName>
        <fullName evidence="2">Helix-turn-helix domain-containing protein</fullName>
    </submittedName>
</protein>
<name>A0A1I0VMV0_9PSEU</name>
<sequence>MAGRSSPSFRKRRLGRRLRQLRESAGLTLEEAAPRLDKARSSLHRIENGETRADVHLVRSMMDLYDQYDPGLLDLARDAAKKGWWRQYGLKDFGYVDVETEASRTREFQLINIPGLLQTESYMRPHFMSSYRPPPRDELDNAVAARLYRQQRLTSEAQPMHLHAIVDEAVLRRQVGGVKVMREQLEYLIMASELPTVLLQVIPLGAGSHAAMNGAFDILSFPDPGEPDLFYVEYPTGSMHIEKADQVQEGILLFEHLGATALSPTESVELVCQVLSEST</sequence>
<reference evidence="3" key="1">
    <citation type="submission" date="2016-10" db="EMBL/GenBank/DDBJ databases">
        <authorList>
            <person name="Varghese N."/>
            <person name="Submissions S."/>
        </authorList>
    </citation>
    <scope>NUCLEOTIDE SEQUENCE [LARGE SCALE GENOMIC DNA]</scope>
    <source>
        <strain evidence="3">CGMCC 4.3568</strain>
    </source>
</reference>
<dbReference type="CDD" id="cd00093">
    <property type="entry name" value="HTH_XRE"/>
    <property type="match status" value="1"/>
</dbReference>
<evidence type="ECO:0000313" key="2">
    <source>
        <dbReference type="EMBL" id="SFA77819.1"/>
    </source>
</evidence>
<keyword evidence="3" id="KW-1185">Reference proteome</keyword>